<dbReference type="SUPFAM" id="SSF47216">
    <property type="entry name" value="Proteasome activator"/>
    <property type="match status" value="1"/>
</dbReference>
<dbReference type="Proteomes" id="UP000663868">
    <property type="component" value="Unassembled WGS sequence"/>
</dbReference>
<dbReference type="InterPro" id="IPR036252">
    <property type="entry name" value="Proteasome_activ_sf"/>
</dbReference>
<name>A0A820ENU3_9BILA</name>
<gene>
    <name evidence="1" type="ORF">KXQ929_LOCUS42697</name>
</gene>
<reference evidence="1" key="1">
    <citation type="submission" date="2021-02" db="EMBL/GenBank/DDBJ databases">
        <authorList>
            <person name="Nowell W R."/>
        </authorList>
    </citation>
    <scope>NUCLEOTIDE SEQUENCE</scope>
</reference>
<dbReference type="EMBL" id="CAJOBB010010678">
    <property type="protein sequence ID" value="CAF4248950.1"/>
    <property type="molecule type" value="Genomic_DNA"/>
</dbReference>
<accession>A0A820ENU3</accession>
<proteinExistence type="predicted"/>
<evidence type="ECO:0000313" key="1">
    <source>
        <dbReference type="EMBL" id="CAF4248950.1"/>
    </source>
</evidence>
<sequence>MSHKRIKIPGAEGYSELLNALEHDGKNIEYITIETIEKINQMLDNDLFNRTNLDSIQSIASKSVVNVPTLNDNTNTYDLVIKCNERLEILVKHVKHEEFLFIENAEKICGLIDLKIMYNNGINYETQLLWKNEIIEMQGQISSNHMDILNYYRNRSESASNILKEPPKSAMTTGANTDQTQWHTVTCGVHKYTLPMRYQNPVHISQGAFGSVM</sequence>
<dbReference type="AlphaFoldDB" id="A0A820ENU3"/>
<evidence type="ECO:0000313" key="2">
    <source>
        <dbReference type="Proteomes" id="UP000663868"/>
    </source>
</evidence>
<dbReference type="GO" id="GO:0008537">
    <property type="term" value="C:proteasome activator complex"/>
    <property type="evidence" value="ECO:0007669"/>
    <property type="project" value="InterPro"/>
</dbReference>
<protein>
    <submittedName>
        <fullName evidence="1">Uncharacterized protein</fullName>
    </submittedName>
</protein>
<organism evidence="1 2">
    <name type="scientific">Adineta steineri</name>
    <dbReference type="NCBI Taxonomy" id="433720"/>
    <lineage>
        <taxon>Eukaryota</taxon>
        <taxon>Metazoa</taxon>
        <taxon>Spiralia</taxon>
        <taxon>Gnathifera</taxon>
        <taxon>Rotifera</taxon>
        <taxon>Eurotatoria</taxon>
        <taxon>Bdelloidea</taxon>
        <taxon>Adinetida</taxon>
        <taxon>Adinetidae</taxon>
        <taxon>Adineta</taxon>
    </lineage>
</organism>
<comment type="caution">
    <text evidence="1">The sequence shown here is derived from an EMBL/GenBank/DDBJ whole genome shotgun (WGS) entry which is preliminary data.</text>
</comment>